<gene>
    <name evidence="3" type="ORF">SAMN05661109_00152</name>
</gene>
<keyword evidence="2" id="KW-0472">Membrane</keyword>
<feature type="transmembrane region" description="Helical" evidence="2">
    <location>
        <begin position="34"/>
        <end position="52"/>
    </location>
</feature>
<keyword evidence="4" id="KW-1185">Reference proteome</keyword>
<dbReference type="STRING" id="1121357.SAMN05661109_00152"/>
<feature type="transmembrane region" description="Helical" evidence="2">
    <location>
        <begin position="61"/>
        <end position="79"/>
    </location>
</feature>
<organism evidence="3 4">
    <name type="scientific">Corynebacterium cystitidis DSM 20524</name>
    <dbReference type="NCBI Taxonomy" id="1121357"/>
    <lineage>
        <taxon>Bacteria</taxon>
        <taxon>Bacillati</taxon>
        <taxon>Actinomycetota</taxon>
        <taxon>Actinomycetes</taxon>
        <taxon>Mycobacteriales</taxon>
        <taxon>Corynebacteriaceae</taxon>
        <taxon>Corynebacterium</taxon>
    </lineage>
</organism>
<reference evidence="4" key="1">
    <citation type="submission" date="2016-10" db="EMBL/GenBank/DDBJ databases">
        <authorList>
            <person name="Varghese N."/>
            <person name="Submissions S."/>
        </authorList>
    </citation>
    <scope>NUCLEOTIDE SEQUENCE [LARGE SCALE GENOMIC DNA]</scope>
    <source>
        <strain evidence="4">DSM 20524</strain>
    </source>
</reference>
<dbReference type="EMBL" id="FOGQ01000001">
    <property type="protein sequence ID" value="SER41013.1"/>
    <property type="molecule type" value="Genomic_DNA"/>
</dbReference>
<evidence type="ECO:0000256" key="1">
    <source>
        <dbReference type="SAM" id="MobiDB-lite"/>
    </source>
</evidence>
<dbReference type="RefSeq" id="WP_092254774.1">
    <property type="nucleotide sequence ID" value="NZ_CP047199.1"/>
</dbReference>
<evidence type="ECO:0000313" key="3">
    <source>
        <dbReference type="EMBL" id="SER41013.1"/>
    </source>
</evidence>
<keyword evidence="2" id="KW-0812">Transmembrane</keyword>
<name>A0A1H9P0A1_9CORY</name>
<accession>A0A1H9P0A1</accession>
<evidence type="ECO:0000313" key="4">
    <source>
        <dbReference type="Proteomes" id="UP000198929"/>
    </source>
</evidence>
<feature type="compositionally biased region" description="Polar residues" evidence="1">
    <location>
        <begin position="155"/>
        <end position="175"/>
    </location>
</feature>
<evidence type="ECO:0008006" key="5">
    <source>
        <dbReference type="Google" id="ProtNLM"/>
    </source>
</evidence>
<protein>
    <recommendedName>
        <fullName evidence="5">DUF2631 domain-containing protein</fullName>
    </recommendedName>
</protein>
<feature type="region of interest" description="Disordered" evidence="1">
    <location>
        <begin position="149"/>
        <end position="175"/>
    </location>
</feature>
<dbReference type="InterPro" id="IPR024341">
    <property type="entry name" value="DUF2631"/>
</dbReference>
<dbReference type="Pfam" id="PF10939">
    <property type="entry name" value="DUF2631"/>
    <property type="match status" value="1"/>
</dbReference>
<keyword evidence="2" id="KW-1133">Transmembrane helix</keyword>
<evidence type="ECO:0000256" key="2">
    <source>
        <dbReference type="SAM" id="Phobius"/>
    </source>
</evidence>
<proteinExistence type="predicted"/>
<dbReference type="AlphaFoldDB" id="A0A1H9P0A1"/>
<sequence length="175" mass="19160">MATSHEKTYEVYNGVSEQDVPSAKWGWSELSPKTIQIAGWISVIVLVAYHFGNHRGHVETLWLIVIAALIAIGLILFALRPQLSQVRTLTGVNQPVGYQEKDWDYDQKTLSGDYAKLTDSQLRALNIDPARVAHLRELDSAGKTAGTFAGIDSTKAPNAHTTRVDRSGSTAASEK</sequence>
<dbReference type="Proteomes" id="UP000198929">
    <property type="component" value="Unassembled WGS sequence"/>
</dbReference>